<feature type="transmembrane region" description="Helical" evidence="1">
    <location>
        <begin position="6"/>
        <end position="28"/>
    </location>
</feature>
<dbReference type="OrthoDB" id="344736at2"/>
<dbReference type="EMBL" id="SHKW01000001">
    <property type="protein sequence ID" value="RZU41609.1"/>
    <property type="molecule type" value="Genomic_DNA"/>
</dbReference>
<feature type="transmembrane region" description="Helical" evidence="1">
    <location>
        <begin position="49"/>
        <end position="73"/>
    </location>
</feature>
<proteinExistence type="predicted"/>
<dbReference type="InterPro" id="IPR013879">
    <property type="entry name" value="DUF1761"/>
</dbReference>
<name>A0A4Q7YX10_9BACT</name>
<dbReference type="Pfam" id="PF08570">
    <property type="entry name" value="DUF1761"/>
    <property type="match status" value="1"/>
</dbReference>
<keyword evidence="1" id="KW-1133">Transmembrane helix</keyword>
<sequence>MNSVRHYPLAILVATLCYFGLGAVWFTLFRDPWLEGIGKTMEQLQMSGVSPMLAYGIALMMTLALALFLSWLIQATGPLTVARGVQVAIVLWFCVVFATWATEYAFEGRGVKILAITSGYCLVGMVLMGAVLGGWTKKVE</sequence>
<protein>
    <submittedName>
        <fullName evidence="2">Uncharacterized protein DUF1761</fullName>
    </submittedName>
</protein>
<organism evidence="2 3">
    <name type="scientific">Edaphobacter modestus</name>
    <dbReference type="NCBI Taxonomy" id="388466"/>
    <lineage>
        <taxon>Bacteria</taxon>
        <taxon>Pseudomonadati</taxon>
        <taxon>Acidobacteriota</taxon>
        <taxon>Terriglobia</taxon>
        <taxon>Terriglobales</taxon>
        <taxon>Acidobacteriaceae</taxon>
        <taxon>Edaphobacter</taxon>
    </lineage>
</organism>
<feature type="transmembrane region" description="Helical" evidence="1">
    <location>
        <begin position="113"/>
        <end position="135"/>
    </location>
</feature>
<dbReference type="Proteomes" id="UP000292958">
    <property type="component" value="Unassembled WGS sequence"/>
</dbReference>
<comment type="caution">
    <text evidence="2">The sequence shown here is derived from an EMBL/GenBank/DDBJ whole genome shotgun (WGS) entry which is preliminary data.</text>
</comment>
<evidence type="ECO:0000256" key="1">
    <source>
        <dbReference type="SAM" id="Phobius"/>
    </source>
</evidence>
<accession>A0A4Q7YX10</accession>
<gene>
    <name evidence="2" type="ORF">BDD14_3134</name>
</gene>
<keyword evidence="3" id="KW-1185">Reference proteome</keyword>
<evidence type="ECO:0000313" key="2">
    <source>
        <dbReference type="EMBL" id="RZU41609.1"/>
    </source>
</evidence>
<keyword evidence="1" id="KW-0472">Membrane</keyword>
<dbReference type="AlphaFoldDB" id="A0A4Q7YX10"/>
<dbReference type="RefSeq" id="WP_130419498.1">
    <property type="nucleotide sequence ID" value="NZ_SHKW01000001.1"/>
</dbReference>
<feature type="transmembrane region" description="Helical" evidence="1">
    <location>
        <begin position="85"/>
        <end position="106"/>
    </location>
</feature>
<evidence type="ECO:0000313" key="3">
    <source>
        <dbReference type="Proteomes" id="UP000292958"/>
    </source>
</evidence>
<reference evidence="2 3" key="1">
    <citation type="submission" date="2019-02" db="EMBL/GenBank/DDBJ databases">
        <title>Genomic Encyclopedia of Archaeal and Bacterial Type Strains, Phase II (KMG-II): from individual species to whole genera.</title>
        <authorList>
            <person name="Goeker M."/>
        </authorList>
    </citation>
    <scope>NUCLEOTIDE SEQUENCE [LARGE SCALE GENOMIC DNA]</scope>
    <source>
        <strain evidence="2 3">DSM 18101</strain>
    </source>
</reference>
<keyword evidence="1" id="KW-0812">Transmembrane</keyword>